<dbReference type="GO" id="GO:0046872">
    <property type="term" value="F:metal ion binding"/>
    <property type="evidence" value="ECO:0007669"/>
    <property type="project" value="UniProtKB-KW"/>
</dbReference>
<dbReference type="PANTHER" id="PTHR10218">
    <property type="entry name" value="GTP-BINDING PROTEIN ALPHA SUBUNIT"/>
    <property type="match status" value="1"/>
</dbReference>
<dbReference type="InterPro" id="IPR011025">
    <property type="entry name" value="GproteinA_insert"/>
</dbReference>
<keyword evidence="1 6" id="KW-0479">Metal-binding</keyword>
<feature type="binding site" evidence="6">
    <location>
        <position position="98"/>
    </location>
    <ligand>
        <name>Mg(2+)</name>
        <dbReference type="ChEBI" id="CHEBI:18420"/>
    </ligand>
</feature>
<dbReference type="Gene3D" id="1.10.400.10">
    <property type="entry name" value="GI Alpha 1, domain 2-like"/>
    <property type="match status" value="1"/>
</dbReference>
<protein>
    <submittedName>
        <fullName evidence="7">Uncharacterized protein</fullName>
    </submittedName>
</protein>
<evidence type="ECO:0000256" key="3">
    <source>
        <dbReference type="ARBA" id="ARBA00023134"/>
    </source>
</evidence>
<name>A0A6B2LA24_9EUKA</name>
<dbReference type="PANTHER" id="PTHR10218:SF302">
    <property type="entry name" value="GUANINE NUCLEOTIDE-BINDING PROTEIN ALPHA-5 SUBUNIT"/>
    <property type="match status" value="1"/>
</dbReference>
<evidence type="ECO:0000256" key="5">
    <source>
        <dbReference type="PIRSR" id="PIRSR601019-1"/>
    </source>
</evidence>
<keyword evidence="3 5" id="KW-0342">GTP-binding</keyword>
<dbReference type="FunFam" id="3.40.50.300:FF:000692">
    <property type="entry name" value="Guanine nucleotide-binding protein subunit alpha"/>
    <property type="match status" value="1"/>
</dbReference>
<keyword evidence="6" id="KW-0460">Magnesium</keyword>
<dbReference type="InterPro" id="IPR001019">
    <property type="entry name" value="Gprotein_alpha_su"/>
</dbReference>
<keyword evidence="2 5" id="KW-0547">Nucleotide-binding</keyword>
<dbReference type="Pfam" id="PF00503">
    <property type="entry name" value="G-alpha"/>
    <property type="match status" value="1"/>
</dbReference>
<proteinExistence type="predicted"/>
<dbReference type="GO" id="GO:0001664">
    <property type="term" value="F:G protein-coupled receptor binding"/>
    <property type="evidence" value="ECO:0007669"/>
    <property type="project" value="TreeGrafter"/>
</dbReference>
<evidence type="ECO:0000313" key="7">
    <source>
        <dbReference type="EMBL" id="NDV33775.1"/>
    </source>
</evidence>
<organism evidence="7">
    <name type="scientific">Arcella intermedia</name>
    <dbReference type="NCBI Taxonomy" id="1963864"/>
    <lineage>
        <taxon>Eukaryota</taxon>
        <taxon>Amoebozoa</taxon>
        <taxon>Tubulinea</taxon>
        <taxon>Elardia</taxon>
        <taxon>Arcellinida</taxon>
        <taxon>Sphaerothecina</taxon>
        <taxon>Arcellidae</taxon>
        <taxon>Arcella</taxon>
    </lineage>
</organism>
<dbReference type="GO" id="GO:0005737">
    <property type="term" value="C:cytoplasm"/>
    <property type="evidence" value="ECO:0007669"/>
    <property type="project" value="TreeGrafter"/>
</dbReference>
<dbReference type="GO" id="GO:0005525">
    <property type="term" value="F:GTP binding"/>
    <property type="evidence" value="ECO:0007669"/>
    <property type="project" value="UniProtKB-KW"/>
</dbReference>
<dbReference type="PRINTS" id="PR00318">
    <property type="entry name" value="GPROTEINA"/>
</dbReference>
<feature type="binding site" evidence="5">
    <location>
        <begin position="117"/>
        <end position="121"/>
    </location>
    <ligand>
        <name>GTP</name>
        <dbReference type="ChEBI" id="CHEBI:37565"/>
    </ligand>
</feature>
<reference evidence="7" key="1">
    <citation type="journal article" date="2020" name="J. Eukaryot. Microbiol.">
        <title>De novo Sequencing, Assembly and Annotation of the Transcriptome for the Free-Living Testate Amoeba Arcella intermedia.</title>
        <authorList>
            <person name="Ribeiro G.M."/>
            <person name="Porfirio-Sousa A.L."/>
            <person name="Maurer-Alcala X.X."/>
            <person name="Katz L.A."/>
            <person name="Lahr D.J.G."/>
        </authorList>
    </citation>
    <scope>NUCLEOTIDE SEQUENCE</scope>
</reference>
<dbReference type="SUPFAM" id="SSF47895">
    <property type="entry name" value="Transducin (alpha subunit), insertion domain"/>
    <property type="match status" value="1"/>
</dbReference>
<dbReference type="SMART" id="SM00275">
    <property type="entry name" value="G_alpha"/>
    <property type="match status" value="1"/>
</dbReference>
<dbReference type="EMBL" id="GIBP01004806">
    <property type="protein sequence ID" value="NDV33775.1"/>
    <property type="molecule type" value="Transcribed_RNA"/>
</dbReference>
<dbReference type="PROSITE" id="PS51882">
    <property type="entry name" value="G_ALPHA"/>
    <property type="match status" value="1"/>
</dbReference>
<dbReference type="GO" id="GO:0007188">
    <property type="term" value="P:adenylate cyclase-modulating G protein-coupled receptor signaling pathway"/>
    <property type="evidence" value="ECO:0007669"/>
    <property type="project" value="TreeGrafter"/>
</dbReference>
<accession>A0A6B2LA24</accession>
<evidence type="ECO:0000256" key="2">
    <source>
        <dbReference type="ARBA" id="ARBA00022741"/>
    </source>
</evidence>
<dbReference type="GO" id="GO:0003924">
    <property type="term" value="F:GTPase activity"/>
    <property type="evidence" value="ECO:0007669"/>
    <property type="project" value="InterPro"/>
</dbReference>
<dbReference type="GO" id="GO:0031683">
    <property type="term" value="F:G-protein beta/gamma-subunit complex binding"/>
    <property type="evidence" value="ECO:0007669"/>
    <property type="project" value="InterPro"/>
</dbReference>
<dbReference type="AlphaFoldDB" id="A0A6B2LA24"/>
<keyword evidence="4" id="KW-0807">Transducer</keyword>
<dbReference type="Gene3D" id="3.40.50.300">
    <property type="entry name" value="P-loop containing nucleotide triphosphate hydrolases"/>
    <property type="match status" value="1"/>
</dbReference>
<dbReference type="GO" id="GO:0005834">
    <property type="term" value="C:heterotrimeric G-protein complex"/>
    <property type="evidence" value="ECO:0007669"/>
    <property type="project" value="TreeGrafter"/>
</dbReference>
<evidence type="ECO:0000256" key="1">
    <source>
        <dbReference type="ARBA" id="ARBA00022723"/>
    </source>
</evidence>
<feature type="binding site" evidence="5">
    <location>
        <begin position="190"/>
        <end position="193"/>
    </location>
    <ligand>
        <name>GTP</name>
        <dbReference type="ChEBI" id="CHEBI:37565"/>
    </ligand>
</feature>
<dbReference type="SUPFAM" id="SSF52540">
    <property type="entry name" value="P-loop containing nucleoside triphosphate hydrolases"/>
    <property type="match status" value="1"/>
</dbReference>
<dbReference type="InterPro" id="IPR027417">
    <property type="entry name" value="P-loop_NTPase"/>
</dbReference>
<feature type="binding site" evidence="5">
    <location>
        <position position="252"/>
    </location>
    <ligand>
        <name>GTP</name>
        <dbReference type="ChEBI" id="CHEBI:37565"/>
    </ligand>
</feature>
<evidence type="ECO:0000256" key="6">
    <source>
        <dbReference type="PIRSR" id="PIRSR601019-2"/>
    </source>
</evidence>
<evidence type="ECO:0000256" key="4">
    <source>
        <dbReference type="ARBA" id="ARBA00023224"/>
    </source>
</evidence>
<sequence>MQDVLDVAKRFGIALNPENEDKARILASWRARTADLGPEQITILKDLWADPAVQEVVKTHVEKLTVTHLAYFWDHLDRISKDDYMPEDEDIVRARLRTAGASTVSVCVDKRWFEFMDVGGQKPERIKWEQLFKEHSFSSIIYFVAADEFDVEDEEKEFDRTKMEISRFIFREILTFDSIPSDIPIILFLNREDLFEARIKDPAGFKAFKTTFPDYKGNNTKEQGLAFIKEMFLPNAKDKATTHPLVCHYTCALDRNGLFVIWKTVQQLILQRMLTVIGLV</sequence>